<evidence type="ECO:0000256" key="1">
    <source>
        <dbReference type="PROSITE-ProRule" id="PRU00289"/>
    </source>
</evidence>
<dbReference type="Pfam" id="PF01580">
    <property type="entry name" value="FtsK_SpoIIIE"/>
    <property type="match status" value="1"/>
</dbReference>
<protein>
    <submittedName>
        <fullName evidence="4">FtsK/SpoIIIE domain-containing protein</fullName>
    </submittedName>
</protein>
<organism evidence="4">
    <name type="scientific">Streptomyces sp. NBC_01401</name>
    <dbReference type="NCBI Taxonomy" id="2903854"/>
    <lineage>
        <taxon>Bacteria</taxon>
        <taxon>Bacillati</taxon>
        <taxon>Actinomycetota</taxon>
        <taxon>Actinomycetes</taxon>
        <taxon>Kitasatosporales</taxon>
        <taxon>Streptomycetaceae</taxon>
        <taxon>Streptomyces</taxon>
    </lineage>
</organism>
<dbReference type="InterPro" id="IPR027417">
    <property type="entry name" value="P-loop_NTPase"/>
</dbReference>
<sequence length="643" mass="68861">MDVQEAWLTKTVATKAPAVLTAGMNALDSLSPACAPFAARWDAAADRRMKLRTPENLKALMTAQREHTSARATAAAAKSQRTAARAASKNPLSSARRAAATADKAARSHRSSARGALKTARANYPATMTNLAVRAHTAHVLPAGLASWALSTPADWTVWPVTVSAAVVGLNAGMLLLGRRKASATVDEEMSAEERQLVERLAPAHWVAHAEERGLGGTVTTPPKIGPGGITCEIRLDGKWTVKDLAAKADSIRNLLGARSALRLRITGASRGGWAVLTLATRRATDGTSAMWTPDLMPVDPLMMSLGMDTETGEPVLIPFDERMLIAGASGTGKSWSTRPLLATAHLRGDLVLIDGKGEEGTVWESVCRVAVEADEIEDAIDEIHAEMNRRKRDMKARKISVWDGPQLTVLVDEGQVVLAYVKGDADRLQRLIELSSLGRSRGIVLWWATQKPVMSGGAPGVHNLIAPNLLTRFSLRVADAQEAQTALDDCADYQPQKIERGKEWRGHGYLKDYGPRIIRTWTLDDDGVRALPVKIWHGSANPPAEVPAPVLATRPAGLRLVKGETESAAEVPAPAMPVTNRDRVLDAVRDGARTNRDVIDRTGINKGSVSKLIKSLIESGDVVKDADAGLVLATTSTEEVSA</sequence>
<dbReference type="AlphaFoldDB" id="A0AAU3H5L4"/>
<reference evidence="4" key="1">
    <citation type="submission" date="2022-10" db="EMBL/GenBank/DDBJ databases">
        <title>The complete genomes of actinobacterial strains from the NBC collection.</title>
        <authorList>
            <person name="Joergensen T.S."/>
            <person name="Alvarez Arevalo M."/>
            <person name="Sterndorff E.B."/>
            <person name="Faurdal D."/>
            <person name="Vuksanovic O."/>
            <person name="Mourched A.-S."/>
            <person name="Charusanti P."/>
            <person name="Shaw S."/>
            <person name="Blin K."/>
            <person name="Weber T."/>
        </authorList>
    </citation>
    <scope>NUCLEOTIDE SEQUENCE</scope>
    <source>
        <strain evidence="4">NBC_01401</strain>
    </source>
</reference>
<dbReference type="SUPFAM" id="SSF52540">
    <property type="entry name" value="P-loop containing nucleoside triphosphate hydrolases"/>
    <property type="match status" value="1"/>
</dbReference>
<feature type="binding site" evidence="1">
    <location>
        <begin position="328"/>
        <end position="335"/>
    </location>
    <ligand>
        <name>ATP</name>
        <dbReference type="ChEBI" id="CHEBI:30616"/>
    </ligand>
</feature>
<evidence type="ECO:0000256" key="2">
    <source>
        <dbReference type="SAM" id="MobiDB-lite"/>
    </source>
</evidence>
<dbReference type="InterPro" id="IPR002543">
    <property type="entry name" value="FtsK_dom"/>
</dbReference>
<evidence type="ECO:0000313" key="4">
    <source>
        <dbReference type="EMBL" id="WTZ00488.1"/>
    </source>
</evidence>
<feature type="compositionally biased region" description="Low complexity" evidence="2">
    <location>
        <begin position="76"/>
        <end position="103"/>
    </location>
</feature>
<dbReference type="GO" id="GO:0005524">
    <property type="term" value="F:ATP binding"/>
    <property type="evidence" value="ECO:0007669"/>
    <property type="project" value="UniProtKB-UniRule"/>
</dbReference>
<keyword evidence="1" id="KW-0067">ATP-binding</keyword>
<name>A0AAU3H5L4_9ACTN</name>
<dbReference type="GO" id="GO:0003677">
    <property type="term" value="F:DNA binding"/>
    <property type="evidence" value="ECO:0007669"/>
    <property type="project" value="InterPro"/>
</dbReference>
<dbReference type="PROSITE" id="PS50901">
    <property type="entry name" value="FTSK"/>
    <property type="match status" value="1"/>
</dbReference>
<feature type="domain" description="FtsK" evidence="3">
    <location>
        <begin position="313"/>
        <end position="485"/>
    </location>
</feature>
<gene>
    <name evidence="4" type="ORF">OG626_36900</name>
</gene>
<dbReference type="EMBL" id="CP109537">
    <property type="protein sequence ID" value="WTZ00488.1"/>
    <property type="molecule type" value="Genomic_DNA"/>
</dbReference>
<accession>A0AAU3H5L4</accession>
<proteinExistence type="predicted"/>
<keyword evidence="1" id="KW-0547">Nucleotide-binding</keyword>
<feature type="region of interest" description="Disordered" evidence="2">
    <location>
        <begin position="76"/>
        <end position="117"/>
    </location>
</feature>
<evidence type="ECO:0000259" key="3">
    <source>
        <dbReference type="PROSITE" id="PS50901"/>
    </source>
</evidence>
<dbReference type="Gene3D" id="3.40.50.300">
    <property type="entry name" value="P-loop containing nucleotide triphosphate hydrolases"/>
    <property type="match status" value="1"/>
</dbReference>